<protein>
    <submittedName>
        <fullName evidence="1">Uncharacterized protein</fullName>
    </submittedName>
</protein>
<proteinExistence type="predicted"/>
<sequence length="46" mass="4957">ASTNPPRRRAPAGAARGCRLGVRREHLHDEHHVVGRLGAAGPARRL</sequence>
<gene>
    <name evidence="1" type="ORF">AVDCRST_MAG67-3319</name>
</gene>
<name>A0A6J4TE74_9ACTN</name>
<dbReference type="AlphaFoldDB" id="A0A6J4TE74"/>
<reference evidence="1" key="1">
    <citation type="submission" date="2020-02" db="EMBL/GenBank/DDBJ databases">
        <authorList>
            <person name="Meier V. D."/>
        </authorList>
    </citation>
    <scope>NUCLEOTIDE SEQUENCE</scope>
    <source>
        <strain evidence="1">AVDCRST_MAG67</strain>
    </source>
</reference>
<dbReference type="EMBL" id="CADCVQ010000139">
    <property type="protein sequence ID" value="CAA9519851.1"/>
    <property type="molecule type" value="Genomic_DNA"/>
</dbReference>
<feature type="non-terminal residue" evidence="1">
    <location>
        <position position="1"/>
    </location>
</feature>
<feature type="non-terminal residue" evidence="1">
    <location>
        <position position="46"/>
    </location>
</feature>
<accession>A0A6J4TE74</accession>
<evidence type="ECO:0000313" key="1">
    <source>
        <dbReference type="EMBL" id="CAA9519851.1"/>
    </source>
</evidence>
<organism evidence="1">
    <name type="scientific">uncultured Solirubrobacteraceae bacterium</name>
    <dbReference type="NCBI Taxonomy" id="1162706"/>
    <lineage>
        <taxon>Bacteria</taxon>
        <taxon>Bacillati</taxon>
        <taxon>Actinomycetota</taxon>
        <taxon>Thermoleophilia</taxon>
        <taxon>Solirubrobacterales</taxon>
        <taxon>Solirubrobacteraceae</taxon>
        <taxon>environmental samples</taxon>
    </lineage>
</organism>